<reference evidence="2 4" key="3">
    <citation type="submission" date="2017-11" db="EMBL/GenBank/DDBJ databases">
        <title>De-novo sequencing of pomegranate (Punica granatum L.) genome.</title>
        <authorList>
            <person name="Akparov Z."/>
            <person name="Amiraslanov A."/>
            <person name="Hajiyeva S."/>
            <person name="Abbasov M."/>
            <person name="Kaur K."/>
            <person name="Hamwieh A."/>
            <person name="Solovyev V."/>
            <person name="Salamov A."/>
            <person name="Braich B."/>
            <person name="Kosarev P."/>
            <person name="Mahmoud A."/>
            <person name="Hajiyev E."/>
            <person name="Babayeva S."/>
            <person name="Izzatullayeva V."/>
            <person name="Mammadov A."/>
            <person name="Mammadov A."/>
            <person name="Sharifova S."/>
            <person name="Ojaghi J."/>
            <person name="Eynullazada K."/>
            <person name="Bayramov B."/>
            <person name="Abdulazimova A."/>
            <person name="Shahmuradov I."/>
        </authorList>
    </citation>
    <scope>NUCLEOTIDE SEQUENCE [LARGE SCALE GENOMIC DNA]</scope>
    <source>
        <strain evidence="2">AG2017</strain>
        <strain evidence="4">cv. AG2017</strain>
        <tissue evidence="2">Leaf</tissue>
    </source>
</reference>
<protein>
    <submittedName>
        <fullName evidence="1">Uncharacterized protein</fullName>
    </submittedName>
</protein>
<dbReference type="Proteomes" id="UP000197138">
    <property type="component" value="Unassembled WGS sequence"/>
</dbReference>
<sequence>MINPITILLGRVLRLDSRGSSRESRRRVSLGRIGQAQIFKAIEGQDEGKFGFFGPKPSGAGLWRPRRWCVVAATGREGRECRKRQMTEW</sequence>
<reference evidence="1" key="2">
    <citation type="submission" date="2017-06" db="EMBL/GenBank/DDBJ databases">
        <title>The pomegranate genome and the genomics of punicalagin biosynthesis.</title>
        <authorList>
            <person name="Xu C."/>
        </authorList>
    </citation>
    <scope>NUCLEOTIDE SEQUENCE [LARGE SCALE GENOMIC DNA]</scope>
    <source>
        <tissue evidence="1">Fresh leaf</tissue>
    </source>
</reference>
<comment type="caution">
    <text evidence="1">The sequence shown here is derived from an EMBL/GenBank/DDBJ whole genome shotgun (WGS) entry which is preliminary data.</text>
</comment>
<gene>
    <name evidence="1" type="ORF">CDL15_Pgr015009</name>
    <name evidence="2" type="ORF">CRG98_031800</name>
</gene>
<dbReference type="EMBL" id="MTKT01002501">
    <property type="protein sequence ID" value="OWM78190.1"/>
    <property type="molecule type" value="Genomic_DNA"/>
</dbReference>
<keyword evidence="4" id="KW-1185">Reference proteome</keyword>
<evidence type="ECO:0000313" key="1">
    <source>
        <dbReference type="EMBL" id="OWM78190.1"/>
    </source>
</evidence>
<accession>A0A218X0L9</accession>
<proteinExistence type="predicted"/>
<reference evidence="3" key="1">
    <citation type="journal article" date="2017" name="Plant J.">
        <title>The pomegranate (Punica granatum L.) genome and the genomics of punicalagin biosynthesis.</title>
        <authorList>
            <person name="Qin G."/>
            <person name="Xu C."/>
            <person name="Ming R."/>
            <person name="Tang H."/>
            <person name="Guyot R."/>
            <person name="Kramer E.M."/>
            <person name="Hu Y."/>
            <person name="Yi X."/>
            <person name="Qi Y."/>
            <person name="Xu X."/>
            <person name="Gao Z."/>
            <person name="Pan H."/>
            <person name="Jian J."/>
            <person name="Tian Y."/>
            <person name="Yue Z."/>
            <person name="Xu Y."/>
        </authorList>
    </citation>
    <scope>NUCLEOTIDE SEQUENCE [LARGE SCALE GENOMIC DNA]</scope>
    <source>
        <strain evidence="3">cv. Dabenzi</strain>
    </source>
</reference>
<evidence type="ECO:0000313" key="2">
    <source>
        <dbReference type="EMBL" id="PKI47839.1"/>
    </source>
</evidence>
<evidence type="ECO:0000313" key="3">
    <source>
        <dbReference type="Proteomes" id="UP000197138"/>
    </source>
</evidence>
<organism evidence="1 3">
    <name type="scientific">Punica granatum</name>
    <name type="common">Pomegranate</name>
    <dbReference type="NCBI Taxonomy" id="22663"/>
    <lineage>
        <taxon>Eukaryota</taxon>
        <taxon>Viridiplantae</taxon>
        <taxon>Streptophyta</taxon>
        <taxon>Embryophyta</taxon>
        <taxon>Tracheophyta</taxon>
        <taxon>Spermatophyta</taxon>
        <taxon>Magnoliopsida</taxon>
        <taxon>eudicotyledons</taxon>
        <taxon>Gunneridae</taxon>
        <taxon>Pentapetalae</taxon>
        <taxon>rosids</taxon>
        <taxon>malvids</taxon>
        <taxon>Myrtales</taxon>
        <taxon>Lythraceae</taxon>
        <taxon>Punica</taxon>
    </lineage>
</organism>
<evidence type="ECO:0000313" key="4">
    <source>
        <dbReference type="Proteomes" id="UP000233551"/>
    </source>
</evidence>
<dbReference type="Proteomes" id="UP000233551">
    <property type="component" value="Unassembled WGS sequence"/>
</dbReference>
<name>A0A218X0L9_PUNGR</name>
<dbReference type="AlphaFoldDB" id="A0A218X0L9"/>
<dbReference type="EMBL" id="PGOL01002454">
    <property type="protein sequence ID" value="PKI47839.1"/>
    <property type="molecule type" value="Genomic_DNA"/>
</dbReference>